<dbReference type="OrthoDB" id="627374at2"/>
<comment type="caution">
    <text evidence="1">The sequence shown here is derived from an EMBL/GenBank/DDBJ whole genome shotgun (WGS) entry which is preliminary data.</text>
</comment>
<evidence type="ECO:0000313" key="2">
    <source>
        <dbReference type="Proteomes" id="UP000231960"/>
    </source>
</evidence>
<dbReference type="EMBL" id="NIPO01000001">
    <property type="protein sequence ID" value="PJR03188.1"/>
    <property type="molecule type" value="Genomic_DNA"/>
</dbReference>
<dbReference type="AlphaFoldDB" id="A0A2M9R2V7"/>
<name>A0A2M9R2V7_9FLAO</name>
<proteinExistence type="predicted"/>
<accession>A0A2M9R2V7</accession>
<sequence>MEKKVQLNIDYFEMSPFYSVISFHKVIDALKEIAENDDAPYRVNYAESLLKEVAKVPELYTGITSKTTIYENIDLIHNLLADLFPTALTHNEIKAVSLPFQNFNFNFTKRFQKIIIDAGEEFEINIRDFGNEQYYIFSCCLILNTCYGENFDMSSPLFYDIPDSKGILRHYRIIYNGDFTELIPTDKAKKLSKNDIELLKRSYDDIEVWKKMFPPHSWILKGFGIITLFDATIENTISNIKTSLLKAGQDSIEISIGQNTIRSIFKIKNLDYGACFVDDETNDFIDLAMRTDFVSMFSLNGKDVSKEVIRAAQNFFGFVRNSERYFCVTDILELYEHQEWIPYLEFLKGNNIRSFILAPIKKTDAFQAYLELVCATPYTLNTINANKLNDLMPLINDTFERYHYEVKNEIDAIIQREYTTIHPSVNWKFENEAKRYFFAKNSAENIPSEEILKEIVFENVFPLYGETDIKGSTAFRNKATMADLKSQLKEILIILENTKTEDQSLLFDQRINEIKYWQKQLKKHHFVAEVQIHHYITTTIHPLFQQLGDKKSFKKQIEKYYGLIDDKTQRFCIQRKKYDTAIQTINKNITDIIDTEQIAVQQVYPHYFERFRTDGVEHSLFIGNSITPHHIFDPIYLYNLRLWQIQVMCKIIMSNHKLQTKLKFDIQLTSLILAYSEVISIRFRMDEKRFDVEGNTDIRFEIMKKRLAKAMLKDSKERLVQEDKLAIVYVNDTEKQNYINYLNFLKKKNYFVGEIEQVTIENLQDINDLEALRMSINTEFNPDDFVIYSYSDFMKFIAKF</sequence>
<gene>
    <name evidence="1" type="ORF">CDL10_00760</name>
</gene>
<evidence type="ECO:0000313" key="1">
    <source>
        <dbReference type="EMBL" id="PJR03188.1"/>
    </source>
</evidence>
<keyword evidence="2" id="KW-1185">Reference proteome</keyword>
<organism evidence="1 2">
    <name type="scientific">Avrilella dinanensis</name>
    <dbReference type="NCBI Taxonomy" id="2008672"/>
    <lineage>
        <taxon>Bacteria</taxon>
        <taxon>Pseudomonadati</taxon>
        <taxon>Bacteroidota</taxon>
        <taxon>Flavobacteriia</taxon>
        <taxon>Flavobacteriales</taxon>
        <taxon>Flavobacteriaceae</taxon>
        <taxon>Avrilella</taxon>
    </lineage>
</organism>
<dbReference type="Proteomes" id="UP000231960">
    <property type="component" value="Unassembled WGS sequence"/>
</dbReference>
<evidence type="ECO:0008006" key="3">
    <source>
        <dbReference type="Google" id="ProtNLM"/>
    </source>
</evidence>
<protein>
    <recommendedName>
        <fullName evidence="3">GAF domain-containing protein</fullName>
    </recommendedName>
</protein>
<dbReference type="RefSeq" id="WP_100676757.1">
    <property type="nucleotide sequence ID" value="NZ_NIPO01000001.1"/>
</dbReference>
<reference evidence="1 2" key="1">
    <citation type="submission" date="2017-06" db="EMBL/GenBank/DDBJ databases">
        <title>Description of Avrilella dinanensis gen. nov. sp. nov.</title>
        <authorList>
            <person name="Leyer C."/>
            <person name="Sassi M."/>
            <person name="Minet J."/>
            <person name="Kayal S."/>
            <person name="Cattoir V."/>
        </authorList>
    </citation>
    <scope>NUCLEOTIDE SEQUENCE [LARGE SCALE GENOMIC DNA]</scope>
    <source>
        <strain evidence="1 2">UR159</strain>
    </source>
</reference>